<dbReference type="OrthoDB" id="9047959at2759"/>
<evidence type="ECO:0000313" key="5">
    <source>
        <dbReference type="EMBL" id="KAJ7313510.1"/>
    </source>
</evidence>
<sequence length="819" mass="91367">MEIPTITIGSKTETEIVQDEDVTLENSNQQTEDNKPQELSENTEESSRSQELNEQAEVSRSLDQDVQAEEGKSQGPEEHVEDAKPEELAEESSEIPELDEASEDNQLQEPGHQVGEKASEDNQLQEPGHQVGEKASEDNQLQESGHQVGEKAQQELNEQPEDNKPQDLKDWAEEQMKMLEEQQLDEELTLSSLPDSEYIGMTEWQDELLGSSAPESRIQDYSSPLQEQIGDSTPQALKEDTEERVDTSQYKSEKEPSLYSATESRKKSIKKQKDEACNTDQRKYLYIKPVTKRNLGKPPLQGGLSQRLKPKTADKAIQCNKLLMRRLPLPGTVPPQRNVISRVSSPAACEDKATQISQSFERLHKRPPPLVLKKKNEDKTLAQVSPSKTSPSNLSKGNGHMNKGHGILRKSSGSIRKRSESLNQGSGSHLPSTVVQSSSPIVKKGKSKGPNVVYNLYLNFHNGCKGIGREHHMGTSWAESVEYLGLSRACTVFSILKSGRIHVSKLRPTLDILGILVTSEEMYHTLNFVSVNESCTLDFTEFLEVVNKTSPFAETDALQNTLRAFRKINNGMVTLDDLSSVLRDLEVHLSSEEIHTTLGHTRLSKNKKIDLSEFLLAARDLKRSLEEEEEVLQNEYTSLRKKPFQDVAELVNAESRWRRKYQSYFDEDIVTSTSLSPWLALTDSHDYICPAYAQKTVCLKSDLQNSNTACTELNAEGEAKGDTTLGEKKSESDTRVRESHSLTSPVGATEGEDGNHEITKVSKSHSDVTDGTDPSTLPSEPSAERKHKNHDNVEAPESQSDLRLSNDNQLPAEDNSIST</sequence>
<reference evidence="5" key="1">
    <citation type="journal article" date="2023" name="DNA Res.">
        <title>Chromosome-level genome assembly of Phrynocephalus forsythii using third-generation DNA sequencing and Hi-C analysis.</title>
        <authorList>
            <person name="Qi Y."/>
            <person name="Zhao W."/>
            <person name="Zhao Y."/>
            <person name="Niu C."/>
            <person name="Cao S."/>
            <person name="Zhang Y."/>
        </authorList>
    </citation>
    <scope>NUCLEOTIDE SEQUENCE</scope>
    <source>
        <tissue evidence="5">Muscle</tissue>
    </source>
</reference>
<evidence type="ECO:0000313" key="6">
    <source>
        <dbReference type="Proteomes" id="UP001142489"/>
    </source>
</evidence>
<keyword evidence="2" id="KW-0106">Calcium</keyword>
<proteinExistence type="predicted"/>
<gene>
    <name evidence="5" type="ORF">JRQ81_004946</name>
</gene>
<feature type="compositionally biased region" description="Polar residues" evidence="4">
    <location>
        <begin position="382"/>
        <end position="396"/>
    </location>
</feature>
<feature type="region of interest" description="Disordered" evidence="4">
    <location>
        <begin position="719"/>
        <end position="819"/>
    </location>
</feature>
<evidence type="ECO:0000256" key="2">
    <source>
        <dbReference type="ARBA" id="ARBA00022837"/>
    </source>
</evidence>
<feature type="compositionally biased region" description="Basic and acidic residues" evidence="4">
    <location>
        <begin position="161"/>
        <end position="180"/>
    </location>
</feature>
<dbReference type="SUPFAM" id="SSF47473">
    <property type="entry name" value="EF-hand"/>
    <property type="match status" value="1"/>
</dbReference>
<evidence type="ECO:0000256" key="4">
    <source>
        <dbReference type="SAM" id="MobiDB-lite"/>
    </source>
</evidence>
<feature type="coiled-coil region" evidence="3">
    <location>
        <begin position="611"/>
        <end position="642"/>
    </location>
</feature>
<dbReference type="EMBL" id="JAPFRF010000012">
    <property type="protein sequence ID" value="KAJ7313510.1"/>
    <property type="molecule type" value="Genomic_DNA"/>
</dbReference>
<feature type="compositionally biased region" description="Polar residues" evidence="4">
    <location>
        <begin position="797"/>
        <end position="819"/>
    </location>
</feature>
<evidence type="ECO:0000256" key="1">
    <source>
        <dbReference type="ARBA" id="ARBA00022737"/>
    </source>
</evidence>
<organism evidence="5 6">
    <name type="scientific">Phrynocephalus forsythii</name>
    <dbReference type="NCBI Taxonomy" id="171643"/>
    <lineage>
        <taxon>Eukaryota</taxon>
        <taxon>Metazoa</taxon>
        <taxon>Chordata</taxon>
        <taxon>Craniata</taxon>
        <taxon>Vertebrata</taxon>
        <taxon>Euteleostomi</taxon>
        <taxon>Lepidosauria</taxon>
        <taxon>Squamata</taxon>
        <taxon>Bifurcata</taxon>
        <taxon>Unidentata</taxon>
        <taxon>Episquamata</taxon>
        <taxon>Toxicofera</taxon>
        <taxon>Iguania</taxon>
        <taxon>Acrodonta</taxon>
        <taxon>Agamidae</taxon>
        <taxon>Agaminae</taxon>
        <taxon>Phrynocephalus</taxon>
    </lineage>
</organism>
<feature type="compositionally biased region" description="Basic and acidic residues" evidence="4">
    <location>
        <begin position="237"/>
        <end position="256"/>
    </location>
</feature>
<feature type="compositionally biased region" description="Basic and acidic residues" evidence="4">
    <location>
        <begin position="69"/>
        <end position="87"/>
    </location>
</feature>
<protein>
    <submittedName>
        <fullName evidence="5">Uncharacterized protein</fullName>
    </submittedName>
</protein>
<feature type="region of interest" description="Disordered" evidence="4">
    <location>
        <begin position="1"/>
        <end position="275"/>
    </location>
</feature>
<name>A0A9Q0XJ45_9SAUR</name>
<feature type="region of interest" description="Disordered" evidence="4">
    <location>
        <begin position="359"/>
        <end position="443"/>
    </location>
</feature>
<evidence type="ECO:0000256" key="3">
    <source>
        <dbReference type="SAM" id="Coils"/>
    </source>
</evidence>
<feature type="compositionally biased region" description="Basic and acidic residues" evidence="4">
    <location>
        <begin position="719"/>
        <end position="740"/>
    </location>
</feature>
<keyword evidence="6" id="KW-1185">Reference proteome</keyword>
<feature type="compositionally biased region" description="Basic and acidic residues" evidence="4">
    <location>
        <begin position="753"/>
        <end position="768"/>
    </location>
</feature>
<dbReference type="InterPro" id="IPR011992">
    <property type="entry name" value="EF-hand-dom_pair"/>
</dbReference>
<feature type="compositionally biased region" description="Basic and acidic residues" evidence="4">
    <location>
        <begin position="263"/>
        <end position="275"/>
    </location>
</feature>
<dbReference type="PANTHER" id="PTHR22656:SF1">
    <property type="entry name" value="EF-HAND CALCIUM-BINDING DOMAIN-CONTAINING PROTEIN 13"/>
    <property type="match status" value="1"/>
</dbReference>
<keyword evidence="1" id="KW-0677">Repeat</keyword>
<keyword evidence="3" id="KW-0175">Coiled coil</keyword>
<feature type="compositionally biased region" description="Polar residues" evidence="4">
    <location>
        <begin position="421"/>
        <end position="440"/>
    </location>
</feature>
<dbReference type="AlphaFoldDB" id="A0A9Q0XJ45"/>
<dbReference type="PANTHER" id="PTHR22656">
    <property type="entry name" value="EF-HAND CALCIUM-BINDING DOMAIN-CONTAINING PROTEIN 13"/>
    <property type="match status" value="1"/>
</dbReference>
<dbReference type="Gene3D" id="1.10.238.10">
    <property type="entry name" value="EF-hand"/>
    <property type="match status" value="1"/>
</dbReference>
<feature type="compositionally biased region" description="Polar residues" evidence="4">
    <location>
        <begin position="219"/>
        <end position="235"/>
    </location>
</feature>
<feature type="compositionally biased region" description="Polar residues" evidence="4">
    <location>
        <begin position="49"/>
        <end position="58"/>
    </location>
</feature>
<feature type="compositionally biased region" description="Acidic residues" evidence="4">
    <location>
        <begin position="88"/>
        <end position="103"/>
    </location>
</feature>
<comment type="caution">
    <text evidence="5">The sequence shown here is derived from an EMBL/GenBank/DDBJ whole genome shotgun (WGS) entry which is preliminary data.</text>
</comment>
<dbReference type="Proteomes" id="UP001142489">
    <property type="component" value="Unassembled WGS sequence"/>
</dbReference>
<accession>A0A9Q0XJ45</accession>